<name>A0ABP6CM76_9ACTN</name>
<evidence type="ECO:0000313" key="3">
    <source>
        <dbReference type="Proteomes" id="UP001501509"/>
    </source>
</evidence>
<dbReference type="Proteomes" id="UP001501509">
    <property type="component" value="Unassembled WGS sequence"/>
</dbReference>
<reference evidence="3" key="1">
    <citation type="journal article" date="2019" name="Int. J. Syst. Evol. Microbiol.">
        <title>The Global Catalogue of Microorganisms (GCM) 10K type strain sequencing project: providing services to taxonomists for standard genome sequencing and annotation.</title>
        <authorList>
            <consortium name="The Broad Institute Genomics Platform"/>
            <consortium name="The Broad Institute Genome Sequencing Center for Infectious Disease"/>
            <person name="Wu L."/>
            <person name="Ma J."/>
        </authorList>
    </citation>
    <scope>NUCLEOTIDE SEQUENCE [LARGE SCALE GENOMIC DNA]</scope>
    <source>
        <strain evidence="3">JCM 6833</strain>
    </source>
</reference>
<dbReference type="Pfam" id="PF19054">
    <property type="entry name" value="DUF5753"/>
    <property type="match status" value="1"/>
</dbReference>
<dbReference type="InterPro" id="IPR043917">
    <property type="entry name" value="DUF5753"/>
</dbReference>
<proteinExistence type="predicted"/>
<evidence type="ECO:0000259" key="1">
    <source>
        <dbReference type="Pfam" id="PF19054"/>
    </source>
</evidence>
<gene>
    <name evidence="2" type="ORF">GCM10010411_65430</name>
</gene>
<dbReference type="Pfam" id="PF13560">
    <property type="entry name" value="HTH_31"/>
    <property type="match status" value="1"/>
</dbReference>
<keyword evidence="3" id="KW-1185">Reference proteome</keyword>
<dbReference type="RefSeq" id="WP_344546340.1">
    <property type="nucleotide sequence ID" value="NZ_BAAATD010000010.1"/>
</dbReference>
<accession>A0ABP6CM76</accession>
<evidence type="ECO:0000313" key="2">
    <source>
        <dbReference type="EMBL" id="GAA2620507.1"/>
    </source>
</evidence>
<comment type="caution">
    <text evidence="2">The sequence shown here is derived from an EMBL/GenBank/DDBJ whole genome shotgun (WGS) entry which is preliminary data.</text>
</comment>
<protein>
    <submittedName>
        <fullName evidence="2">Helix-turn-helix transcriptional regulator</fullName>
    </submittedName>
</protein>
<dbReference type="EMBL" id="BAAATD010000010">
    <property type="protein sequence ID" value="GAA2620507.1"/>
    <property type="molecule type" value="Genomic_DNA"/>
</dbReference>
<organism evidence="2 3">
    <name type="scientific">Actinomadura fulvescens</name>
    <dbReference type="NCBI Taxonomy" id="46160"/>
    <lineage>
        <taxon>Bacteria</taxon>
        <taxon>Bacillati</taxon>
        <taxon>Actinomycetota</taxon>
        <taxon>Actinomycetes</taxon>
        <taxon>Streptosporangiales</taxon>
        <taxon>Thermomonosporaceae</taxon>
        <taxon>Actinomadura</taxon>
    </lineage>
</organism>
<sequence length="283" mass="31709">MKEQRGHGRTARQELAAEFRRLREESARSVGEAAVHLDQPPSLVVRLETGTAALRRAHAIGLLDLYGIQGAPRSSFLARVDAMRSRNWWYPYGDLVTGDVEQMLILEDEADLIQTHQPSLIPGLLQTERYAWELMQIAGDIPLDAVEQRLRLRMARQRVVADENGPVLRVVLDEAALRRPVGTAAVMRDQYERLLEVTETDRLSVRVVPLSAGLHRAVGFAFHIFESAGREPAAVQIEMLDRVRFAEDQAEIASYIRAFAAAGACAMSAERSRSFLLDLLKRC</sequence>
<feature type="domain" description="DUF5753" evidence="1">
    <location>
        <begin position="101"/>
        <end position="276"/>
    </location>
</feature>